<reference evidence="3" key="1">
    <citation type="journal article" date="2019" name="Int. J. Syst. Evol. Microbiol.">
        <title>The Global Catalogue of Microorganisms (GCM) 10K type strain sequencing project: providing services to taxonomists for standard genome sequencing and annotation.</title>
        <authorList>
            <consortium name="The Broad Institute Genomics Platform"/>
            <consortium name="The Broad Institute Genome Sequencing Center for Infectious Disease"/>
            <person name="Wu L."/>
            <person name="Ma J."/>
        </authorList>
    </citation>
    <scope>NUCLEOTIDE SEQUENCE [LARGE SCALE GENOMIC DNA]</scope>
    <source>
        <strain evidence="3">CCUG 43117</strain>
    </source>
</reference>
<proteinExistence type="predicted"/>
<organism evidence="2 3">
    <name type="scientific">Bosea massiliensis</name>
    <dbReference type="NCBI Taxonomy" id="151419"/>
    <lineage>
        <taxon>Bacteria</taxon>
        <taxon>Pseudomonadati</taxon>
        <taxon>Pseudomonadota</taxon>
        <taxon>Alphaproteobacteria</taxon>
        <taxon>Hyphomicrobiales</taxon>
        <taxon>Boseaceae</taxon>
        <taxon>Bosea</taxon>
    </lineage>
</organism>
<sequence>MDTQIAFHDDDLTNRAEGLMATPLPLHPDESEERSGVASGLSQSPLGLEREAARFIASC</sequence>
<feature type="region of interest" description="Disordered" evidence="1">
    <location>
        <begin position="21"/>
        <end position="44"/>
    </location>
</feature>
<name>A0ABW0P6Q1_9HYPH</name>
<accession>A0ABW0P6Q1</accession>
<gene>
    <name evidence="2" type="ORF">ACFPN9_24075</name>
</gene>
<evidence type="ECO:0000256" key="1">
    <source>
        <dbReference type="SAM" id="MobiDB-lite"/>
    </source>
</evidence>
<protein>
    <submittedName>
        <fullName evidence="2">Uncharacterized protein</fullName>
    </submittedName>
</protein>
<dbReference type="EMBL" id="JBHSLU010000082">
    <property type="protein sequence ID" value="MFC5508326.1"/>
    <property type="molecule type" value="Genomic_DNA"/>
</dbReference>
<dbReference type="RefSeq" id="WP_377817749.1">
    <property type="nucleotide sequence ID" value="NZ_JBHSLU010000082.1"/>
</dbReference>
<evidence type="ECO:0000313" key="2">
    <source>
        <dbReference type="EMBL" id="MFC5508326.1"/>
    </source>
</evidence>
<dbReference type="Proteomes" id="UP001596060">
    <property type="component" value="Unassembled WGS sequence"/>
</dbReference>
<evidence type="ECO:0000313" key="3">
    <source>
        <dbReference type="Proteomes" id="UP001596060"/>
    </source>
</evidence>
<comment type="caution">
    <text evidence="2">The sequence shown here is derived from an EMBL/GenBank/DDBJ whole genome shotgun (WGS) entry which is preliminary data.</text>
</comment>
<keyword evidence="3" id="KW-1185">Reference proteome</keyword>